<dbReference type="Proteomes" id="UP001162834">
    <property type="component" value="Chromosome"/>
</dbReference>
<dbReference type="KEGG" id="sbae:DSM104329_03032"/>
<dbReference type="EMBL" id="CP087164">
    <property type="protein sequence ID" value="UGS36624.1"/>
    <property type="molecule type" value="Genomic_DNA"/>
</dbReference>
<dbReference type="GO" id="GO:0000976">
    <property type="term" value="F:transcription cis-regulatory region binding"/>
    <property type="evidence" value="ECO:0007669"/>
    <property type="project" value="TreeGrafter"/>
</dbReference>
<reference evidence="6" key="1">
    <citation type="journal article" date="2022" name="Int. J. Syst. Evol. Microbiol.">
        <title>Pseudomonas aegrilactucae sp. nov. and Pseudomonas morbosilactucae sp. nov., pathogens causing bacterial rot of lettuce in Japan.</title>
        <authorList>
            <person name="Sawada H."/>
            <person name="Fujikawa T."/>
            <person name="Satou M."/>
        </authorList>
    </citation>
    <scope>NUCLEOTIDE SEQUENCE</scope>
    <source>
        <strain evidence="6">0166_1</strain>
    </source>
</reference>
<proteinExistence type="predicted"/>
<accession>A0A9E6XY25</accession>
<evidence type="ECO:0000256" key="2">
    <source>
        <dbReference type="ARBA" id="ARBA00023125"/>
    </source>
</evidence>
<dbReference type="PANTHER" id="PTHR30055:SF234">
    <property type="entry name" value="HTH-TYPE TRANSCRIPTIONAL REGULATOR BETI"/>
    <property type="match status" value="1"/>
</dbReference>
<feature type="DNA-binding region" description="H-T-H motif" evidence="4">
    <location>
        <begin position="33"/>
        <end position="52"/>
    </location>
</feature>
<dbReference type="InterPro" id="IPR001647">
    <property type="entry name" value="HTH_TetR"/>
</dbReference>
<keyword evidence="2 4" id="KW-0238">DNA-binding</keyword>
<evidence type="ECO:0000256" key="1">
    <source>
        <dbReference type="ARBA" id="ARBA00023015"/>
    </source>
</evidence>
<dbReference type="Gene3D" id="1.10.357.10">
    <property type="entry name" value="Tetracycline Repressor, domain 2"/>
    <property type="match status" value="1"/>
</dbReference>
<feature type="domain" description="HTH tetR-type" evidence="5">
    <location>
        <begin position="12"/>
        <end position="70"/>
    </location>
</feature>
<gene>
    <name evidence="6" type="primary">lfrR</name>
    <name evidence="6" type="ORF">DSM104329_03032</name>
</gene>
<dbReference type="InterPro" id="IPR009057">
    <property type="entry name" value="Homeodomain-like_sf"/>
</dbReference>
<dbReference type="PANTHER" id="PTHR30055">
    <property type="entry name" value="HTH-TYPE TRANSCRIPTIONAL REGULATOR RUTR"/>
    <property type="match status" value="1"/>
</dbReference>
<keyword evidence="7" id="KW-1185">Reference proteome</keyword>
<dbReference type="AlphaFoldDB" id="A0A9E6XY25"/>
<evidence type="ECO:0000256" key="3">
    <source>
        <dbReference type="ARBA" id="ARBA00023163"/>
    </source>
</evidence>
<dbReference type="Pfam" id="PF00440">
    <property type="entry name" value="TetR_N"/>
    <property type="match status" value="1"/>
</dbReference>
<dbReference type="RefSeq" id="WP_259310693.1">
    <property type="nucleotide sequence ID" value="NZ_CP087164.1"/>
</dbReference>
<evidence type="ECO:0000313" key="7">
    <source>
        <dbReference type="Proteomes" id="UP001162834"/>
    </source>
</evidence>
<evidence type="ECO:0000313" key="6">
    <source>
        <dbReference type="EMBL" id="UGS36624.1"/>
    </source>
</evidence>
<dbReference type="InterPro" id="IPR036271">
    <property type="entry name" value="Tet_transcr_reg_TetR-rel_C_sf"/>
</dbReference>
<sequence>MSPTGHLRADAERNMRAIIDAAIVLLAAEPEASMERVATAAGVGRATVYRHFASREHLVRAILDQALQDARDAVIGSRPDDGTPVEALKRAVQAILKVADRYRLVRQIPRDDVELRQRAEEVGAPLTAIVGRGQRSGDFRSDLQPRWCASALGALIQAVTVALIDGEVRERDACRLVVSTFVDGIAAPAPTG</sequence>
<name>A0A9E6XY25_9ACTN</name>
<dbReference type="GO" id="GO:0003700">
    <property type="term" value="F:DNA-binding transcription factor activity"/>
    <property type="evidence" value="ECO:0007669"/>
    <property type="project" value="TreeGrafter"/>
</dbReference>
<organism evidence="6 7">
    <name type="scientific">Capillimicrobium parvum</name>
    <dbReference type="NCBI Taxonomy" id="2884022"/>
    <lineage>
        <taxon>Bacteria</taxon>
        <taxon>Bacillati</taxon>
        <taxon>Actinomycetota</taxon>
        <taxon>Thermoleophilia</taxon>
        <taxon>Solirubrobacterales</taxon>
        <taxon>Capillimicrobiaceae</taxon>
        <taxon>Capillimicrobium</taxon>
    </lineage>
</organism>
<keyword evidence="3" id="KW-0804">Transcription</keyword>
<protein>
    <submittedName>
        <fullName evidence="6">HTH-type transcriptional repressor LfrR</fullName>
    </submittedName>
</protein>
<evidence type="ECO:0000259" key="5">
    <source>
        <dbReference type="PROSITE" id="PS50977"/>
    </source>
</evidence>
<dbReference type="SUPFAM" id="SSF48498">
    <property type="entry name" value="Tetracyclin repressor-like, C-terminal domain"/>
    <property type="match status" value="1"/>
</dbReference>
<keyword evidence="1" id="KW-0805">Transcription regulation</keyword>
<dbReference type="SUPFAM" id="SSF46689">
    <property type="entry name" value="Homeodomain-like"/>
    <property type="match status" value="1"/>
</dbReference>
<dbReference type="PROSITE" id="PS50977">
    <property type="entry name" value="HTH_TETR_2"/>
    <property type="match status" value="1"/>
</dbReference>
<evidence type="ECO:0000256" key="4">
    <source>
        <dbReference type="PROSITE-ProRule" id="PRU00335"/>
    </source>
</evidence>
<dbReference type="InterPro" id="IPR050109">
    <property type="entry name" value="HTH-type_TetR-like_transc_reg"/>
</dbReference>